<protein>
    <submittedName>
        <fullName evidence="1">Uncharacterized protein</fullName>
    </submittedName>
</protein>
<keyword evidence="2" id="KW-1185">Reference proteome</keyword>
<dbReference type="EMBL" id="JAJJMB010007708">
    <property type="protein sequence ID" value="KAI3928808.1"/>
    <property type="molecule type" value="Genomic_DNA"/>
</dbReference>
<comment type="caution">
    <text evidence="1">The sequence shown here is derived from an EMBL/GenBank/DDBJ whole genome shotgun (WGS) entry which is preliminary data.</text>
</comment>
<dbReference type="Proteomes" id="UP001202328">
    <property type="component" value="Unassembled WGS sequence"/>
</dbReference>
<feature type="non-terminal residue" evidence="1">
    <location>
        <position position="1"/>
    </location>
</feature>
<organism evidence="1 2">
    <name type="scientific">Papaver atlanticum</name>
    <dbReference type="NCBI Taxonomy" id="357466"/>
    <lineage>
        <taxon>Eukaryota</taxon>
        <taxon>Viridiplantae</taxon>
        <taxon>Streptophyta</taxon>
        <taxon>Embryophyta</taxon>
        <taxon>Tracheophyta</taxon>
        <taxon>Spermatophyta</taxon>
        <taxon>Magnoliopsida</taxon>
        <taxon>Ranunculales</taxon>
        <taxon>Papaveraceae</taxon>
        <taxon>Papaveroideae</taxon>
        <taxon>Papaver</taxon>
    </lineage>
</organism>
<evidence type="ECO:0000313" key="1">
    <source>
        <dbReference type="EMBL" id="KAI3928808.1"/>
    </source>
</evidence>
<dbReference type="AlphaFoldDB" id="A0AAD4XNM7"/>
<dbReference type="Gene3D" id="3.90.1410.10">
    <property type="entry name" value="set domain protein methyltransferase, domain 1"/>
    <property type="match status" value="1"/>
</dbReference>
<reference evidence="1" key="1">
    <citation type="submission" date="2022-04" db="EMBL/GenBank/DDBJ databases">
        <title>A functionally conserved STORR gene fusion in Papaver species that diverged 16.8 million years ago.</title>
        <authorList>
            <person name="Catania T."/>
        </authorList>
    </citation>
    <scope>NUCLEOTIDE SEQUENCE</scope>
    <source>
        <strain evidence="1">S-188037</strain>
    </source>
</reference>
<dbReference type="InterPro" id="IPR046341">
    <property type="entry name" value="SET_dom_sf"/>
</dbReference>
<accession>A0AAD4XNM7</accession>
<gene>
    <name evidence="1" type="ORF">MKW98_024409</name>
</gene>
<dbReference type="SUPFAM" id="SSF82199">
    <property type="entry name" value="SET domain"/>
    <property type="match status" value="1"/>
</dbReference>
<feature type="non-terminal residue" evidence="1">
    <location>
        <position position="69"/>
    </location>
</feature>
<sequence length="69" mass="8075">TQLLRTTLGVREYVHIKFLKVEQEVILPNKRLFPSITSDDFFWAFGILRSRAFSRLRSQDLVLVPLADL</sequence>
<evidence type="ECO:0000313" key="2">
    <source>
        <dbReference type="Proteomes" id="UP001202328"/>
    </source>
</evidence>
<name>A0AAD4XNM7_9MAGN</name>
<proteinExistence type="predicted"/>